<accession>A0ABU9BLK1</accession>
<evidence type="ECO:0008006" key="3">
    <source>
        <dbReference type="Google" id="ProtNLM"/>
    </source>
</evidence>
<evidence type="ECO:0000313" key="2">
    <source>
        <dbReference type="Proteomes" id="UP001371218"/>
    </source>
</evidence>
<dbReference type="EMBL" id="JBBUTG010000001">
    <property type="protein sequence ID" value="MEK8029510.1"/>
    <property type="molecule type" value="Genomic_DNA"/>
</dbReference>
<evidence type="ECO:0000313" key="1">
    <source>
        <dbReference type="EMBL" id="MEK8029510.1"/>
    </source>
</evidence>
<gene>
    <name evidence="1" type="ORF">AACH06_01640</name>
</gene>
<dbReference type="RefSeq" id="WP_341423846.1">
    <property type="nucleotide sequence ID" value="NZ_JBBUTG010000001.1"/>
</dbReference>
<comment type="caution">
    <text evidence="1">The sequence shown here is derived from an EMBL/GenBank/DDBJ whole genome shotgun (WGS) entry which is preliminary data.</text>
</comment>
<dbReference type="Proteomes" id="UP001371218">
    <property type="component" value="Unassembled WGS sequence"/>
</dbReference>
<reference evidence="1 2" key="1">
    <citation type="submission" date="2024-04" db="EMBL/GenBank/DDBJ databases">
        <title>Novel species of the genus Ideonella isolated from streams.</title>
        <authorList>
            <person name="Lu H."/>
        </authorList>
    </citation>
    <scope>NUCLEOTIDE SEQUENCE [LARGE SCALE GENOMIC DNA]</scope>
    <source>
        <strain evidence="1 2">DXS29W</strain>
    </source>
</reference>
<name>A0ABU9BLK1_9BURK</name>
<organism evidence="1 2">
    <name type="scientific">Ideonella lacteola</name>
    <dbReference type="NCBI Taxonomy" id="2984193"/>
    <lineage>
        <taxon>Bacteria</taxon>
        <taxon>Pseudomonadati</taxon>
        <taxon>Pseudomonadota</taxon>
        <taxon>Betaproteobacteria</taxon>
        <taxon>Burkholderiales</taxon>
        <taxon>Sphaerotilaceae</taxon>
        <taxon>Ideonella</taxon>
    </lineage>
</organism>
<sequence length="277" mass="29774">MNWQDHLFELNRKLRAQARRFDARPKRERLMMLLAAVALLLLAGDRFWLAPAFKHFNTASTALAAAKADQQVLAEESERRRVVGESQRRELDADIAQWRQRTQQGAKALLDTQAGLIGPDRMVALLEQMLPKGGAVKVIGLKTLPPQDARLPLPAATTPRPAVALLPTAAASAAPALATTLAAPAPSAAAVNPAVNPGVLPAVVPAPADGAPLYRHGVEITVEGQYADLMGYLSALEGLPGPRLLWGGIKLKVEKHPTVQLSLTVYTLSLDQAWLEL</sequence>
<keyword evidence="2" id="KW-1185">Reference proteome</keyword>
<protein>
    <recommendedName>
        <fullName evidence="3">MSHA biogenesis protein MshJ</fullName>
    </recommendedName>
</protein>
<proteinExistence type="predicted"/>